<reference evidence="2 3" key="1">
    <citation type="submission" date="2016-02" db="EMBL/GenBank/DDBJ databases">
        <authorList>
            <consortium name="Pathogen Informatics"/>
        </authorList>
    </citation>
    <scope>NUCLEOTIDE SEQUENCE [LARGE SCALE GENOMIC DNA]</scope>
    <source>
        <strain evidence="2 3">LSS23</strain>
    </source>
</reference>
<evidence type="ECO:0000313" key="2">
    <source>
        <dbReference type="EMBL" id="CYV02375.1"/>
    </source>
</evidence>
<dbReference type="Proteomes" id="UP000073434">
    <property type="component" value="Unassembled WGS sequence"/>
</dbReference>
<dbReference type="Gene3D" id="1.10.260.40">
    <property type="entry name" value="lambda repressor-like DNA-binding domains"/>
    <property type="match status" value="1"/>
</dbReference>
<dbReference type="InterPro" id="IPR001387">
    <property type="entry name" value="Cro/C1-type_HTH"/>
</dbReference>
<gene>
    <name evidence="2" type="ORF">ERS132385_02198</name>
</gene>
<protein>
    <recommendedName>
        <fullName evidence="1">HTH cro/C1-type domain-containing protein</fullName>
    </recommendedName>
</protein>
<dbReference type="InterPro" id="IPR010982">
    <property type="entry name" value="Lambda_DNA-bd_dom_sf"/>
</dbReference>
<accession>A0A123T8W4</accession>
<dbReference type="CDD" id="cd00093">
    <property type="entry name" value="HTH_XRE"/>
    <property type="match status" value="1"/>
</dbReference>
<evidence type="ECO:0000259" key="1">
    <source>
        <dbReference type="PROSITE" id="PS50943"/>
    </source>
</evidence>
<proteinExistence type="predicted"/>
<dbReference type="PROSITE" id="PS50943">
    <property type="entry name" value="HTH_CROC1"/>
    <property type="match status" value="1"/>
</dbReference>
<organism evidence="2 3">
    <name type="scientific">Streptococcus suis</name>
    <dbReference type="NCBI Taxonomy" id="1307"/>
    <lineage>
        <taxon>Bacteria</taxon>
        <taxon>Bacillati</taxon>
        <taxon>Bacillota</taxon>
        <taxon>Bacilli</taxon>
        <taxon>Lactobacillales</taxon>
        <taxon>Streptococcaceae</taxon>
        <taxon>Streptococcus</taxon>
    </lineage>
</organism>
<dbReference type="SUPFAM" id="SSF47413">
    <property type="entry name" value="lambda repressor-like DNA-binding domains"/>
    <property type="match status" value="1"/>
</dbReference>
<dbReference type="EMBL" id="FIFW01000036">
    <property type="protein sequence ID" value="CYV02375.1"/>
    <property type="molecule type" value="Genomic_DNA"/>
</dbReference>
<name>A0A123T8W4_STRSU</name>
<evidence type="ECO:0000313" key="3">
    <source>
        <dbReference type="Proteomes" id="UP000073434"/>
    </source>
</evidence>
<dbReference type="RefSeq" id="WP_228475426.1">
    <property type="nucleotide sequence ID" value="NZ_CEEW01000004.1"/>
</dbReference>
<sequence length="435" mass="50897">MNFEKMNDLIISERIIKARKLQKLTQEAFCDKFSEKVSLDKFRLSNLENGKRNKKKNPHFLTEAYIEFYSELLGVPSEGFLFGNLEEKKSLIKLILLNIFMNADSQAYRTDIYQVEQTPIFDLAMDSDVEFFRLAFLNLSKDEHENEHNQAQQYYMCLANGGEINLSDMRTCRDKIANLLKEKDSFFYSGRFALLYASLMDGESIFSEQSSILLRILLGNFDFGCDFLKRKSNSETIRCNGVDLRQPSVEYFYIDNYLNCVGNFSASATDWREISFTLFITAFNEFLELHLEVFMAFFSNHVFNRSLKQLSNEYINTLFSGKEFTELLNNIYLKDQFLMNRMIGHNFSRAMVQKFSLVKENSIKYKKTDMAFPTSSGRLEDFYDLEHIENQSGVYNLDKYLYDFENMTMLFANSGQKFESGGLFLPSYFEITLLK</sequence>
<dbReference type="AlphaFoldDB" id="A0A123T8W4"/>
<dbReference type="GO" id="GO:0003677">
    <property type="term" value="F:DNA binding"/>
    <property type="evidence" value="ECO:0007669"/>
    <property type="project" value="InterPro"/>
</dbReference>
<feature type="domain" description="HTH cro/C1-type" evidence="1">
    <location>
        <begin position="15"/>
        <end position="80"/>
    </location>
</feature>